<protein>
    <submittedName>
        <fullName evidence="2">Uncharacterized protein</fullName>
    </submittedName>
</protein>
<feature type="compositionally biased region" description="Polar residues" evidence="1">
    <location>
        <begin position="1"/>
        <end position="18"/>
    </location>
</feature>
<accession>A0A4Y2T8R6</accession>
<name>A0A4Y2T8R6_ARAVE</name>
<dbReference type="AlphaFoldDB" id="A0A4Y2T8R6"/>
<reference evidence="2 3" key="1">
    <citation type="journal article" date="2019" name="Sci. Rep.">
        <title>Orb-weaving spider Araneus ventricosus genome elucidates the spidroin gene catalogue.</title>
        <authorList>
            <person name="Kono N."/>
            <person name="Nakamura H."/>
            <person name="Ohtoshi R."/>
            <person name="Moran D.A.P."/>
            <person name="Shinohara A."/>
            <person name="Yoshida Y."/>
            <person name="Fujiwara M."/>
            <person name="Mori M."/>
            <person name="Tomita M."/>
            <person name="Arakawa K."/>
        </authorList>
    </citation>
    <scope>NUCLEOTIDE SEQUENCE [LARGE SCALE GENOMIC DNA]</scope>
</reference>
<evidence type="ECO:0000256" key="1">
    <source>
        <dbReference type="SAM" id="MobiDB-lite"/>
    </source>
</evidence>
<gene>
    <name evidence="2" type="ORF">AVEN_178453_1</name>
</gene>
<evidence type="ECO:0000313" key="2">
    <source>
        <dbReference type="EMBL" id="GBN97012.1"/>
    </source>
</evidence>
<proteinExistence type="predicted"/>
<organism evidence="2 3">
    <name type="scientific">Araneus ventricosus</name>
    <name type="common">Orbweaver spider</name>
    <name type="synonym">Epeira ventricosa</name>
    <dbReference type="NCBI Taxonomy" id="182803"/>
    <lineage>
        <taxon>Eukaryota</taxon>
        <taxon>Metazoa</taxon>
        <taxon>Ecdysozoa</taxon>
        <taxon>Arthropoda</taxon>
        <taxon>Chelicerata</taxon>
        <taxon>Arachnida</taxon>
        <taxon>Araneae</taxon>
        <taxon>Araneomorphae</taxon>
        <taxon>Entelegynae</taxon>
        <taxon>Araneoidea</taxon>
        <taxon>Araneidae</taxon>
        <taxon>Araneus</taxon>
    </lineage>
</organism>
<dbReference type="Proteomes" id="UP000499080">
    <property type="component" value="Unassembled WGS sequence"/>
</dbReference>
<dbReference type="EMBL" id="BGPR01026915">
    <property type="protein sequence ID" value="GBN97012.1"/>
    <property type="molecule type" value="Genomic_DNA"/>
</dbReference>
<sequence length="154" mass="17242">MKKTTPELTSSPSPNFRTTPAVGRLTHDACFNVHQAHIYGESCPEALTMSQRVTGKNGNYFKRKWEAAAQLLSSSLKWGRSSSALTERGARPVSQSAPFMPTLFLSKSKIYSVELDINFSVQREEWRGTFCLKKMSLVRDRRKGFGVITGICGY</sequence>
<comment type="caution">
    <text evidence="2">The sequence shown here is derived from an EMBL/GenBank/DDBJ whole genome shotgun (WGS) entry which is preliminary data.</text>
</comment>
<keyword evidence="3" id="KW-1185">Reference proteome</keyword>
<evidence type="ECO:0000313" key="3">
    <source>
        <dbReference type="Proteomes" id="UP000499080"/>
    </source>
</evidence>
<feature type="region of interest" description="Disordered" evidence="1">
    <location>
        <begin position="1"/>
        <end position="20"/>
    </location>
</feature>